<dbReference type="GO" id="GO:0046872">
    <property type="term" value="F:metal ion binding"/>
    <property type="evidence" value="ECO:0007669"/>
    <property type="project" value="UniProtKB-KW"/>
</dbReference>
<keyword evidence="28" id="KW-1185">Reference proteome</keyword>
<evidence type="ECO:0000256" key="8">
    <source>
        <dbReference type="ARBA" id="ARBA00022722"/>
    </source>
</evidence>
<keyword evidence="20" id="KW-0539">Nucleus</keyword>
<evidence type="ECO:0000256" key="17">
    <source>
        <dbReference type="ARBA" id="ARBA00023014"/>
    </source>
</evidence>
<accession>A0A427XX40</accession>
<reference evidence="27 28" key="1">
    <citation type="submission" date="2018-11" db="EMBL/GenBank/DDBJ databases">
        <title>Genome sequence of Apiotrichum porosum DSM 27194.</title>
        <authorList>
            <person name="Aliyu H."/>
            <person name="Gorte O."/>
            <person name="Ochsenreither K."/>
        </authorList>
    </citation>
    <scope>NUCLEOTIDE SEQUENCE [LARGE SCALE GENOMIC DNA]</scope>
    <source>
        <strain evidence="27 28">DSM 27194</strain>
    </source>
</reference>
<evidence type="ECO:0000256" key="20">
    <source>
        <dbReference type="ARBA" id="ARBA00023242"/>
    </source>
</evidence>
<dbReference type="InterPro" id="IPR041677">
    <property type="entry name" value="DNA2/NAM7_AAA_11"/>
</dbReference>
<keyword evidence="13" id="KW-0378">Hydrolase</keyword>
<evidence type="ECO:0000256" key="16">
    <source>
        <dbReference type="ARBA" id="ARBA00023004"/>
    </source>
</evidence>
<keyword evidence="11" id="KW-0255">Endonuclease</keyword>
<dbReference type="InterPro" id="IPR014808">
    <property type="entry name" value="DNA_replication_fac_Dna2_N"/>
</dbReference>
<feature type="domain" description="DNA2/NAM7 helicase helicase" evidence="25">
    <location>
        <begin position="834"/>
        <end position="924"/>
    </location>
</feature>
<dbReference type="GO" id="GO:0006281">
    <property type="term" value="P:DNA repair"/>
    <property type="evidence" value="ECO:0007669"/>
    <property type="project" value="UniProtKB-KW"/>
</dbReference>
<evidence type="ECO:0000259" key="25">
    <source>
        <dbReference type="Pfam" id="PF13086"/>
    </source>
</evidence>
<keyword evidence="14" id="KW-0347">Helicase</keyword>
<keyword evidence="16" id="KW-0408">Iron</keyword>
<evidence type="ECO:0000256" key="11">
    <source>
        <dbReference type="ARBA" id="ARBA00022759"/>
    </source>
</evidence>
<evidence type="ECO:0000256" key="22">
    <source>
        <dbReference type="ARBA" id="ARBA00047995"/>
    </source>
</evidence>
<dbReference type="PANTHER" id="PTHR43788:SF8">
    <property type="entry name" value="DNA-BINDING PROTEIN SMUBP-2"/>
    <property type="match status" value="1"/>
</dbReference>
<comment type="similarity">
    <text evidence="3">Belongs to the DNA2/NAM7 helicase family.</text>
</comment>
<feature type="region of interest" description="Disordered" evidence="23">
    <location>
        <begin position="1235"/>
        <end position="1265"/>
    </location>
</feature>
<sequence>MADLLAGIDTSVFDLPPSQSPVKSQVPLPALSPVAERRNPKTHPSSQRSPRKRSSQGPNASTAPKAKATGALPNSVPKREPLSPKKSATGNQVDLFSILGLAPAKKKVAADVKPSLNQRRVTPTHKLDAAKTQSSVKAEPTVKSEPAGKVEAPTPVVSRAVPLLSTPTFLDVDTDDYDGDWDMAALASMDEAQLFCSSTSVAPRYPILHPLVPEPPKDYKSVPFERCMVEGVYDGILDHIPERLASQDAPPARFSFAVTAKTLVVATSSGQRLVHLKERWVDLKIRRGDIVNVISPTLAAAGPIVVTMKDSATYIIHHPDVLVTMTSIANAMPCARRPVVQQLVKLPEPPSKAMLYGTVLHSLLQDSLSEQSFDRQSTARRVATELAREERRLEVWGAGLDPLAVSEELGPTAEDAFASFGDKWIGPIPTSNGEVKTARDEQVGTLAINGLHDIEEDIWSPKWGLKGKVDASVQAVMKKDGETTEFVAPLEIKTGRSIGGVAHRAQTMLYTLLMEDRYCLPIPAGLLYYSQRDTIVLVEARNNEVRALIMARNELAEWMFRERSTRAATVSNEPDSEPTAIEDRFLPETTDTASDCKRCYASDVCMLYRKAVDKVPAPEDDPIGELFESKTGHLTDAHAKFFAHWERLLSLEEQDTLRLRSQLWTMTASAREKVGRAFASMVIVKEENSSKSLNRIHKWAYAFERSPGVDASHTLLSGHIARGDPVAISIDELPCLARGFVTELSPTRITVALASQLDLTELLKRTRSSLDPNHMSFRIDRDELASGMARMRGNLAHMFLTNGDAKRRRLVVDLAKPEFDDSKGPAAHEIPASLNEDQRKAMTKVLTAKDYALVLGMPGTGKTTTIAEIIKAIVERGQSVLLTSYTHSAVDTIVTKLLGADFQVLRIGNQDKVHPDVRHLTLDALGPSAAPEQMAARLMDPPVVAATCLAVEQRGVSDYLAYVPWTAQVCRDICSCWRSLPASSNSEARAGGLDVSLFRRLSDAHPDAVAPLAAQYRMNEDIMLLSNRLIYENRLRCGSEAVANQVLTLRSRKTCPEISPSTCGEDCWVQGLMEESAKAVFVDTDTVPGRETRAGELVQNPTEASLVYTLVRALVHSGVREHDIAVITPYRQQIKLLSTFFTTLPKVELLTADKAQGRDKDVIIFSMVRSNEDGNVGGLLRDWRRINVSFTRAKKKLVIFGSRSTLLSDRLLADFFSLVEEQQWVRRLPRGADQMHGEVKSNTLSDDKESKAVKEELGEGKSKDKGKRAVLGERLVNAHPFVKEILEEVNTTTIN</sequence>
<comment type="caution">
    <text evidence="27">The sequence shown here is derived from an EMBL/GenBank/DDBJ whole genome shotgun (WGS) entry which is preliminary data.</text>
</comment>
<dbReference type="GO" id="GO:0005524">
    <property type="term" value="F:ATP binding"/>
    <property type="evidence" value="ECO:0007669"/>
    <property type="project" value="UniProtKB-KW"/>
</dbReference>
<dbReference type="GO" id="GO:0005737">
    <property type="term" value="C:cytoplasm"/>
    <property type="evidence" value="ECO:0007669"/>
    <property type="project" value="TreeGrafter"/>
</dbReference>
<feature type="domain" description="DNA2/NAM7 helicase-like C-terminal" evidence="26">
    <location>
        <begin position="993"/>
        <end position="1203"/>
    </location>
</feature>
<evidence type="ECO:0000259" key="24">
    <source>
        <dbReference type="Pfam" id="PF08696"/>
    </source>
</evidence>
<comment type="catalytic activity">
    <reaction evidence="22">
        <text>ATP + H2O = ADP + phosphate + H(+)</text>
        <dbReference type="Rhea" id="RHEA:13065"/>
        <dbReference type="ChEBI" id="CHEBI:15377"/>
        <dbReference type="ChEBI" id="CHEBI:15378"/>
        <dbReference type="ChEBI" id="CHEBI:30616"/>
        <dbReference type="ChEBI" id="CHEBI:43474"/>
        <dbReference type="ChEBI" id="CHEBI:456216"/>
        <dbReference type="EC" id="3.6.4.12"/>
    </reaction>
</comment>
<evidence type="ECO:0000256" key="13">
    <source>
        <dbReference type="ARBA" id="ARBA00022801"/>
    </source>
</evidence>
<dbReference type="PANTHER" id="PTHR43788">
    <property type="entry name" value="DNA2/NAM7 HELICASE FAMILY MEMBER"/>
    <property type="match status" value="1"/>
</dbReference>
<dbReference type="GO" id="GO:0051539">
    <property type="term" value="F:4 iron, 4 sulfur cluster binding"/>
    <property type="evidence" value="ECO:0007669"/>
    <property type="project" value="UniProtKB-KW"/>
</dbReference>
<dbReference type="GeneID" id="39591684"/>
<dbReference type="OrthoDB" id="6513042at2759"/>
<keyword evidence="17" id="KW-0411">Iron-sulfur</keyword>
<evidence type="ECO:0000256" key="3">
    <source>
        <dbReference type="ARBA" id="ARBA00007913"/>
    </source>
</evidence>
<evidence type="ECO:0000313" key="27">
    <source>
        <dbReference type="EMBL" id="RSH83456.1"/>
    </source>
</evidence>
<dbReference type="GO" id="GO:0016887">
    <property type="term" value="F:ATP hydrolysis activity"/>
    <property type="evidence" value="ECO:0007669"/>
    <property type="project" value="RHEA"/>
</dbReference>
<dbReference type="CDD" id="cd22318">
    <property type="entry name" value="DNA2_N-like"/>
    <property type="match status" value="1"/>
</dbReference>
<evidence type="ECO:0000256" key="15">
    <source>
        <dbReference type="ARBA" id="ARBA00022840"/>
    </source>
</evidence>
<comment type="subcellular location">
    <subcellularLocation>
        <location evidence="2">Nucleus</location>
    </subcellularLocation>
</comment>
<dbReference type="GO" id="GO:0043139">
    <property type="term" value="F:5'-3' DNA helicase activity"/>
    <property type="evidence" value="ECO:0007669"/>
    <property type="project" value="TreeGrafter"/>
</dbReference>
<feature type="compositionally biased region" description="Basic and acidic residues" evidence="23">
    <location>
        <begin position="1235"/>
        <end position="1263"/>
    </location>
</feature>
<keyword evidence="12" id="KW-0227">DNA damage</keyword>
<keyword evidence="10" id="KW-0547">Nucleotide-binding</keyword>
<feature type="region of interest" description="Disordered" evidence="23">
    <location>
        <begin position="1"/>
        <end position="88"/>
    </location>
</feature>
<keyword evidence="8" id="KW-0540">Nuclease</keyword>
<dbReference type="GO" id="GO:0006260">
    <property type="term" value="P:DNA replication"/>
    <property type="evidence" value="ECO:0007669"/>
    <property type="project" value="UniProtKB-KW"/>
</dbReference>
<comment type="cofactor">
    <cofactor evidence="1">
        <name>[4Fe-4S] cluster</name>
        <dbReference type="ChEBI" id="CHEBI:49883"/>
    </cofactor>
</comment>
<evidence type="ECO:0000256" key="18">
    <source>
        <dbReference type="ARBA" id="ARBA00023125"/>
    </source>
</evidence>
<dbReference type="SUPFAM" id="SSF52540">
    <property type="entry name" value="P-loop containing nucleoside triphosphate hydrolases"/>
    <property type="match status" value="1"/>
</dbReference>
<dbReference type="InterPro" id="IPR011604">
    <property type="entry name" value="PDDEXK-like_dom_sf"/>
</dbReference>
<dbReference type="InterPro" id="IPR050534">
    <property type="entry name" value="Coronavir_polyprotein_1ab"/>
</dbReference>
<dbReference type="GO" id="GO:0005634">
    <property type="term" value="C:nucleus"/>
    <property type="evidence" value="ECO:0007669"/>
    <property type="project" value="UniProtKB-SubCell"/>
</dbReference>
<gene>
    <name evidence="27" type="primary">DNA2</name>
    <name evidence="27" type="ORF">EHS24_007141</name>
</gene>
<name>A0A427XX40_9TREE</name>
<keyword evidence="9" id="KW-0479">Metal-binding</keyword>
<dbReference type="FunFam" id="3.40.50.300:FF:000789">
    <property type="entry name" value="DNA replication ATP-dependent helicase/nuclease DNA2"/>
    <property type="match status" value="1"/>
</dbReference>
<dbReference type="GO" id="GO:0004519">
    <property type="term" value="F:endonuclease activity"/>
    <property type="evidence" value="ECO:0007669"/>
    <property type="project" value="UniProtKB-KW"/>
</dbReference>
<proteinExistence type="inferred from homology"/>
<dbReference type="Gene3D" id="3.90.320.10">
    <property type="match status" value="1"/>
</dbReference>
<dbReference type="CDD" id="cd18808">
    <property type="entry name" value="SF1_C_Upf1"/>
    <property type="match status" value="1"/>
</dbReference>
<evidence type="ECO:0000256" key="14">
    <source>
        <dbReference type="ARBA" id="ARBA00022806"/>
    </source>
</evidence>
<keyword evidence="18" id="KW-0238">DNA-binding</keyword>
<dbReference type="InterPro" id="IPR041679">
    <property type="entry name" value="DNA2/NAM7-like_C"/>
</dbReference>
<keyword evidence="15" id="KW-0067">ATP-binding</keyword>
<evidence type="ECO:0000256" key="5">
    <source>
        <dbReference type="ARBA" id="ARBA00021516"/>
    </source>
</evidence>
<evidence type="ECO:0000256" key="1">
    <source>
        <dbReference type="ARBA" id="ARBA00001966"/>
    </source>
</evidence>
<evidence type="ECO:0000313" key="28">
    <source>
        <dbReference type="Proteomes" id="UP000279236"/>
    </source>
</evidence>
<dbReference type="Proteomes" id="UP000279236">
    <property type="component" value="Unassembled WGS sequence"/>
</dbReference>
<keyword evidence="21" id="KW-0511">Multifunctional enzyme</keyword>
<keyword evidence="19" id="KW-0234">DNA repair</keyword>
<evidence type="ECO:0000256" key="12">
    <source>
        <dbReference type="ARBA" id="ARBA00022763"/>
    </source>
</evidence>
<dbReference type="RefSeq" id="XP_028477408.1">
    <property type="nucleotide sequence ID" value="XM_028622516.1"/>
</dbReference>
<organism evidence="27 28">
    <name type="scientific">Apiotrichum porosum</name>
    <dbReference type="NCBI Taxonomy" id="105984"/>
    <lineage>
        <taxon>Eukaryota</taxon>
        <taxon>Fungi</taxon>
        <taxon>Dikarya</taxon>
        <taxon>Basidiomycota</taxon>
        <taxon>Agaricomycotina</taxon>
        <taxon>Tremellomycetes</taxon>
        <taxon>Trichosporonales</taxon>
        <taxon>Trichosporonaceae</taxon>
        <taxon>Apiotrichum</taxon>
    </lineage>
</organism>
<feature type="compositionally biased region" description="Low complexity" evidence="23">
    <location>
        <begin position="15"/>
        <end position="29"/>
    </location>
</feature>
<dbReference type="STRING" id="105984.A0A427XX40"/>
<evidence type="ECO:0000256" key="9">
    <source>
        <dbReference type="ARBA" id="ARBA00022723"/>
    </source>
</evidence>
<feature type="domain" description="DNA replication factor Dna2 N-terminal" evidence="24">
    <location>
        <begin position="268"/>
        <end position="475"/>
    </location>
</feature>
<evidence type="ECO:0000259" key="26">
    <source>
        <dbReference type="Pfam" id="PF13087"/>
    </source>
</evidence>
<keyword evidence="6" id="KW-0004">4Fe-4S</keyword>
<evidence type="ECO:0000256" key="7">
    <source>
        <dbReference type="ARBA" id="ARBA00022705"/>
    </source>
</evidence>
<evidence type="ECO:0000256" key="4">
    <source>
        <dbReference type="ARBA" id="ARBA00012551"/>
    </source>
</evidence>
<protein>
    <recommendedName>
        <fullName evidence="5">DNA replication ATP-dependent helicase/nuclease DNA2</fullName>
        <ecNumber evidence="4">3.6.4.12</ecNumber>
    </recommendedName>
</protein>
<evidence type="ECO:0000256" key="10">
    <source>
        <dbReference type="ARBA" id="ARBA00022741"/>
    </source>
</evidence>
<evidence type="ECO:0000256" key="2">
    <source>
        <dbReference type="ARBA" id="ARBA00004123"/>
    </source>
</evidence>
<dbReference type="GO" id="GO:0003677">
    <property type="term" value="F:DNA binding"/>
    <property type="evidence" value="ECO:0007669"/>
    <property type="project" value="UniProtKB-KW"/>
</dbReference>
<dbReference type="EC" id="3.6.4.12" evidence="4"/>
<dbReference type="Gene3D" id="3.40.50.300">
    <property type="entry name" value="P-loop containing nucleotide triphosphate hydrolases"/>
    <property type="match status" value="2"/>
</dbReference>
<dbReference type="Pfam" id="PF08696">
    <property type="entry name" value="Dna2"/>
    <property type="match status" value="1"/>
</dbReference>
<dbReference type="InterPro" id="IPR047187">
    <property type="entry name" value="SF1_C_Upf1"/>
</dbReference>
<dbReference type="EMBL" id="RSCE01000004">
    <property type="protein sequence ID" value="RSH83456.1"/>
    <property type="molecule type" value="Genomic_DNA"/>
</dbReference>
<keyword evidence="7" id="KW-0235">DNA replication</keyword>
<dbReference type="Pfam" id="PF13087">
    <property type="entry name" value="AAA_12"/>
    <property type="match status" value="1"/>
</dbReference>
<feature type="region of interest" description="Disordered" evidence="23">
    <location>
        <begin position="107"/>
        <end position="151"/>
    </location>
</feature>
<dbReference type="Pfam" id="PF13086">
    <property type="entry name" value="AAA_11"/>
    <property type="match status" value="1"/>
</dbReference>
<evidence type="ECO:0000256" key="19">
    <source>
        <dbReference type="ARBA" id="ARBA00023204"/>
    </source>
</evidence>
<evidence type="ECO:0000256" key="21">
    <source>
        <dbReference type="ARBA" id="ARBA00023268"/>
    </source>
</evidence>
<dbReference type="InterPro" id="IPR027417">
    <property type="entry name" value="P-loop_NTPase"/>
</dbReference>
<evidence type="ECO:0000256" key="6">
    <source>
        <dbReference type="ARBA" id="ARBA00022485"/>
    </source>
</evidence>
<evidence type="ECO:0000256" key="23">
    <source>
        <dbReference type="SAM" id="MobiDB-lite"/>
    </source>
</evidence>